<name>A0A225VBV2_9STRA</name>
<reference evidence="3" key="1">
    <citation type="submission" date="2017-03" db="EMBL/GenBank/DDBJ databases">
        <title>Phytopthora megakarya and P. palmivora, two closely related causual agents of cacao black pod achieved similar genome size and gene model numbers by different mechanisms.</title>
        <authorList>
            <person name="Ali S."/>
            <person name="Shao J."/>
            <person name="Larry D.J."/>
            <person name="Kronmiller B."/>
            <person name="Shen D."/>
            <person name="Strem M.D."/>
            <person name="Melnick R.L."/>
            <person name="Guiltinan M.J."/>
            <person name="Tyler B.M."/>
            <person name="Meinhardt L.W."/>
            <person name="Bailey B.A."/>
        </authorList>
    </citation>
    <scope>NUCLEOTIDE SEQUENCE [LARGE SCALE GENOMIC DNA]</scope>
    <source>
        <strain evidence="3">zdho120</strain>
    </source>
</reference>
<keyword evidence="1" id="KW-0175">Coiled coil</keyword>
<comment type="caution">
    <text evidence="2">The sequence shown here is derived from an EMBL/GenBank/DDBJ whole genome shotgun (WGS) entry which is preliminary data.</text>
</comment>
<proteinExistence type="predicted"/>
<dbReference type="OrthoDB" id="121427at2759"/>
<accession>A0A225VBV2</accession>
<feature type="coiled-coil region" evidence="1">
    <location>
        <begin position="68"/>
        <end position="102"/>
    </location>
</feature>
<dbReference type="EMBL" id="NBNE01005802">
    <property type="protein sequence ID" value="OWZ02991.1"/>
    <property type="molecule type" value="Genomic_DNA"/>
</dbReference>
<sequence>MTNVGVASGNDIGSATTPQRAAQVQSIAEKQQRIINSIVQHSPSLLEGVSRSYDRQIEERKRNQLRYRQKFGLIAESLERDIQQLREQIQQHELERRLLVSRPPTSVTPWIIVSEYFRLFRNGVKRTPLQISTSKQTTCEQGEIQMTFLNKVMSPDVSVNSGFGVETIIQEWLSMTLKHQDLTVRLIRLEYDERNMILATVKSSITITEEMFLPESPLIVNRNHDHQTSPLVAKLVGQQLVIPTTIRFEWDSKADRVLSMHANPDFVTPFLTLLGNMEDATRVIDIWFSSVVAST</sequence>
<keyword evidence="3" id="KW-1185">Reference proteome</keyword>
<organism evidence="2 3">
    <name type="scientific">Phytophthora megakarya</name>
    <dbReference type="NCBI Taxonomy" id="4795"/>
    <lineage>
        <taxon>Eukaryota</taxon>
        <taxon>Sar</taxon>
        <taxon>Stramenopiles</taxon>
        <taxon>Oomycota</taxon>
        <taxon>Peronosporomycetes</taxon>
        <taxon>Peronosporales</taxon>
        <taxon>Peronosporaceae</taxon>
        <taxon>Phytophthora</taxon>
    </lineage>
</organism>
<protein>
    <recommendedName>
        <fullName evidence="4">Bzip transcription factor</fullName>
    </recommendedName>
</protein>
<dbReference type="Proteomes" id="UP000198211">
    <property type="component" value="Unassembled WGS sequence"/>
</dbReference>
<evidence type="ECO:0000256" key="1">
    <source>
        <dbReference type="SAM" id="Coils"/>
    </source>
</evidence>
<evidence type="ECO:0000313" key="2">
    <source>
        <dbReference type="EMBL" id="OWZ02991.1"/>
    </source>
</evidence>
<evidence type="ECO:0000313" key="3">
    <source>
        <dbReference type="Proteomes" id="UP000198211"/>
    </source>
</evidence>
<evidence type="ECO:0008006" key="4">
    <source>
        <dbReference type="Google" id="ProtNLM"/>
    </source>
</evidence>
<dbReference type="AlphaFoldDB" id="A0A225VBV2"/>
<gene>
    <name evidence="2" type="ORF">PHMEG_00025354</name>
</gene>